<evidence type="ECO:0000313" key="2">
    <source>
        <dbReference type="Proteomes" id="UP000241769"/>
    </source>
</evidence>
<reference evidence="1 2" key="1">
    <citation type="journal article" date="2018" name="Genome Biol. Evol.">
        <title>Multiple Roots of Fruiting Body Formation in Amoebozoa.</title>
        <authorList>
            <person name="Hillmann F."/>
            <person name="Forbes G."/>
            <person name="Novohradska S."/>
            <person name="Ferling I."/>
            <person name="Riege K."/>
            <person name="Groth M."/>
            <person name="Westermann M."/>
            <person name="Marz M."/>
            <person name="Spaller T."/>
            <person name="Winckler T."/>
            <person name="Schaap P."/>
            <person name="Glockner G."/>
        </authorList>
    </citation>
    <scope>NUCLEOTIDE SEQUENCE [LARGE SCALE GENOMIC DNA]</scope>
    <source>
        <strain evidence="1 2">Jena</strain>
    </source>
</reference>
<dbReference type="AlphaFoldDB" id="A0A2P6NAJ8"/>
<proteinExistence type="predicted"/>
<accession>A0A2P6NAJ8</accession>
<name>A0A2P6NAJ8_9EUKA</name>
<dbReference type="InParanoid" id="A0A2P6NAJ8"/>
<comment type="caution">
    <text evidence="1">The sequence shown here is derived from an EMBL/GenBank/DDBJ whole genome shotgun (WGS) entry which is preliminary data.</text>
</comment>
<dbReference type="Proteomes" id="UP000241769">
    <property type="component" value="Unassembled WGS sequence"/>
</dbReference>
<dbReference type="EMBL" id="MDYQ01000133">
    <property type="protein sequence ID" value="PRP80963.1"/>
    <property type="molecule type" value="Genomic_DNA"/>
</dbReference>
<gene>
    <name evidence="1" type="ORF">PROFUN_11077</name>
</gene>
<protein>
    <submittedName>
        <fullName evidence="1">Uncharacterized protein</fullName>
    </submittedName>
</protein>
<evidence type="ECO:0000313" key="1">
    <source>
        <dbReference type="EMBL" id="PRP80963.1"/>
    </source>
</evidence>
<keyword evidence="2" id="KW-1185">Reference proteome</keyword>
<organism evidence="1 2">
    <name type="scientific">Planoprotostelium fungivorum</name>
    <dbReference type="NCBI Taxonomy" id="1890364"/>
    <lineage>
        <taxon>Eukaryota</taxon>
        <taxon>Amoebozoa</taxon>
        <taxon>Evosea</taxon>
        <taxon>Variosea</taxon>
        <taxon>Cavosteliida</taxon>
        <taxon>Cavosteliaceae</taxon>
        <taxon>Planoprotostelium</taxon>
    </lineage>
</organism>
<sequence length="79" mass="8756">MVYRAAVWLQQDMVALLAPEANAVCLDGMLSLLDVISDLGFPFVHLGSLNPQFSPAYLSTSQQQPDLKDISQTPHQHYL</sequence>